<evidence type="ECO:0000313" key="3">
    <source>
        <dbReference type="RefSeq" id="XP_025421179.1"/>
    </source>
</evidence>
<dbReference type="EMBL" id="GGMS01014894">
    <property type="protein sequence ID" value="MBY84097.1"/>
    <property type="molecule type" value="Transcribed_RNA"/>
</dbReference>
<proteinExistence type="predicted"/>
<keyword evidence="2" id="KW-1185">Reference proteome</keyword>
<accession>A0A2S2R230</accession>
<dbReference type="OrthoDB" id="6626140at2759"/>
<dbReference type="RefSeq" id="XP_025421179.1">
    <property type="nucleotide sequence ID" value="XM_025565394.1"/>
</dbReference>
<dbReference type="GeneID" id="112691239"/>
<reference evidence="3" key="2">
    <citation type="submission" date="2025-04" db="UniProtKB">
        <authorList>
            <consortium name="RefSeq"/>
        </authorList>
    </citation>
    <scope>IDENTIFICATION</scope>
    <source>
        <tissue evidence="3">Whole body</tissue>
    </source>
</reference>
<name>A0A2S2R230_9HEMI</name>
<gene>
    <name evidence="3" type="primary">LOC112691239</name>
    <name evidence="1" type="ORF">g.167497</name>
</gene>
<evidence type="ECO:0000313" key="2">
    <source>
        <dbReference type="Proteomes" id="UP000694846"/>
    </source>
</evidence>
<dbReference type="Proteomes" id="UP000694846">
    <property type="component" value="Unplaced"/>
</dbReference>
<protein>
    <submittedName>
        <fullName evidence="3">Uncharacterized protein LOC112691239</fullName>
    </submittedName>
</protein>
<sequence length="216" mass="24913">MGHSFILHIYSVVPTNWLVQNETFNLTNCNVEYCYWLAGHVTSLEISEAKNPEQSWCKYEIKLLGGNKTYGNFKKAWHIRVAKESESEEFQLPAKRKQTIFDLTDSSSDDSIGFSVIPLQVQNKRHKTYTDLQTVETTPYHSQQSTMDSPAVHQPVSMYQPYNKLTTVHQPPIIPDSKNTGVQHTMESGTLSNYIGSRYKTDEYYARTNFHQSYDK</sequence>
<evidence type="ECO:0000313" key="1">
    <source>
        <dbReference type="EMBL" id="MBY84097.1"/>
    </source>
</evidence>
<reference evidence="1" key="1">
    <citation type="submission" date="2018-04" db="EMBL/GenBank/DDBJ databases">
        <title>Transcriptome assembly of Sipha flava.</title>
        <authorList>
            <person name="Scully E.D."/>
            <person name="Geib S.M."/>
            <person name="Palmer N.A."/>
            <person name="Koch K."/>
            <person name="Bradshaw J."/>
            <person name="Heng-Moss T."/>
            <person name="Sarath G."/>
        </authorList>
    </citation>
    <scope>NUCLEOTIDE SEQUENCE</scope>
</reference>
<dbReference type="AlphaFoldDB" id="A0A2S2R230"/>
<organism evidence="1">
    <name type="scientific">Sipha flava</name>
    <name type="common">yellow sugarcane aphid</name>
    <dbReference type="NCBI Taxonomy" id="143950"/>
    <lineage>
        <taxon>Eukaryota</taxon>
        <taxon>Metazoa</taxon>
        <taxon>Ecdysozoa</taxon>
        <taxon>Arthropoda</taxon>
        <taxon>Hexapoda</taxon>
        <taxon>Insecta</taxon>
        <taxon>Pterygota</taxon>
        <taxon>Neoptera</taxon>
        <taxon>Paraneoptera</taxon>
        <taxon>Hemiptera</taxon>
        <taxon>Sternorrhyncha</taxon>
        <taxon>Aphidomorpha</taxon>
        <taxon>Aphidoidea</taxon>
        <taxon>Aphididae</taxon>
        <taxon>Sipha</taxon>
    </lineage>
</organism>